<evidence type="ECO:0000313" key="1">
    <source>
        <dbReference type="EMBL" id="RVU33341.1"/>
    </source>
</evidence>
<keyword evidence="1" id="KW-0238">DNA-binding</keyword>
<dbReference type="GO" id="GO:0003677">
    <property type="term" value="F:DNA binding"/>
    <property type="evidence" value="ECO:0007669"/>
    <property type="project" value="UniProtKB-KW"/>
</dbReference>
<comment type="caution">
    <text evidence="1">The sequence shown here is derived from an EMBL/GenBank/DDBJ whole genome shotgun (WGS) entry which is preliminary data.</text>
</comment>
<protein>
    <submittedName>
        <fullName evidence="1">MmcQ/YjbR family DNA-binding protein</fullName>
    </submittedName>
</protein>
<sequence length="132" mass="14936">MDFQSCRDHCLMQLQSIEDFPFGPDVYVYKVVGKIFAILSEQRTEPSTVPGDQPSRIASINLKCDPTEALMLRQIFPAVTPGYHMNKQHWNTVLLDASVPENEIKRMIETSYALVVKSLPQAKRPLLSLTSN</sequence>
<name>A0A437QFM7_9GAMM</name>
<proteinExistence type="predicted"/>
<dbReference type="RefSeq" id="WP_127700575.1">
    <property type="nucleotide sequence ID" value="NZ_SACS01000023.1"/>
</dbReference>
<dbReference type="PANTHER" id="PTHR35145">
    <property type="entry name" value="CYTOPLASMIC PROTEIN-RELATED"/>
    <property type="match status" value="1"/>
</dbReference>
<reference evidence="1 2" key="1">
    <citation type="submission" date="2019-01" db="EMBL/GenBank/DDBJ databases">
        <authorList>
            <person name="Chen W.-M."/>
        </authorList>
    </citation>
    <scope>NUCLEOTIDE SEQUENCE [LARGE SCALE GENOMIC DNA]</scope>
    <source>
        <strain evidence="1 2">KYPC3</strain>
    </source>
</reference>
<dbReference type="Pfam" id="PF04237">
    <property type="entry name" value="YjbR"/>
    <property type="match status" value="1"/>
</dbReference>
<dbReference type="PANTHER" id="PTHR35145:SF1">
    <property type="entry name" value="CYTOPLASMIC PROTEIN"/>
    <property type="match status" value="1"/>
</dbReference>
<gene>
    <name evidence="1" type="ORF">EOE67_17230</name>
</gene>
<dbReference type="Gene3D" id="3.90.1150.30">
    <property type="match status" value="1"/>
</dbReference>
<dbReference type="AlphaFoldDB" id="A0A437QFM7"/>
<dbReference type="InterPro" id="IPR058532">
    <property type="entry name" value="YjbR/MT2646/Rv2570-like"/>
</dbReference>
<dbReference type="OrthoDB" id="3194910at2"/>
<accession>A0A437QFM7</accession>
<evidence type="ECO:0000313" key="2">
    <source>
        <dbReference type="Proteomes" id="UP000283077"/>
    </source>
</evidence>
<organism evidence="1 2">
    <name type="scientific">Rheinheimera riviphila</name>
    <dbReference type="NCBI Taxonomy" id="1834037"/>
    <lineage>
        <taxon>Bacteria</taxon>
        <taxon>Pseudomonadati</taxon>
        <taxon>Pseudomonadota</taxon>
        <taxon>Gammaproteobacteria</taxon>
        <taxon>Chromatiales</taxon>
        <taxon>Chromatiaceae</taxon>
        <taxon>Rheinheimera</taxon>
    </lineage>
</organism>
<dbReference type="EMBL" id="SACS01000023">
    <property type="protein sequence ID" value="RVU33341.1"/>
    <property type="molecule type" value="Genomic_DNA"/>
</dbReference>
<keyword evidence="2" id="KW-1185">Reference proteome</keyword>
<dbReference type="InterPro" id="IPR007351">
    <property type="entry name" value="YjbR"/>
</dbReference>
<dbReference type="SUPFAM" id="SSF142906">
    <property type="entry name" value="YjbR-like"/>
    <property type="match status" value="1"/>
</dbReference>
<dbReference type="Proteomes" id="UP000283077">
    <property type="component" value="Unassembled WGS sequence"/>
</dbReference>
<dbReference type="InterPro" id="IPR038056">
    <property type="entry name" value="YjbR-like_sf"/>
</dbReference>